<evidence type="ECO:0000313" key="2">
    <source>
        <dbReference type="Proteomes" id="UP001200557"/>
    </source>
</evidence>
<name>A0ABS9CUJ2_9RHOB</name>
<gene>
    <name evidence="1" type="ORF">L0664_07565</name>
</gene>
<dbReference type="RefSeq" id="WP_235225046.1">
    <property type="nucleotide sequence ID" value="NZ_JAKGAQ010000002.1"/>
</dbReference>
<accession>A0ABS9CUJ2</accession>
<evidence type="ECO:0000313" key="1">
    <source>
        <dbReference type="EMBL" id="MCF2870919.1"/>
    </source>
</evidence>
<reference evidence="1 2" key="1">
    <citation type="submission" date="2022-01" db="EMBL/GenBank/DDBJ databases">
        <title>Octadecabacter sp. nov., isolated from a marine alga.</title>
        <authorList>
            <person name="Jin M.S."/>
            <person name="Kim H.M."/>
            <person name="Han D.M."/>
            <person name="Jung J.J."/>
            <person name="Jeon C.O."/>
        </authorList>
    </citation>
    <scope>NUCLEOTIDE SEQUENCE [LARGE SCALE GENOMIC DNA]</scope>
    <source>
        <strain evidence="1 2">G9-8</strain>
    </source>
</reference>
<dbReference type="EMBL" id="JAKGAQ010000002">
    <property type="protein sequence ID" value="MCF2870919.1"/>
    <property type="molecule type" value="Genomic_DNA"/>
</dbReference>
<sequence>MLTQPWARLADRIASERKLNGSGFSPLIECLSIADFADAANVGNAGCDWGDAALHPMTVESPFAQFLHRSE</sequence>
<protein>
    <submittedName>
        <fullName evidence="1">Uncharacterized protein</fullName>
    </submittedName>
</protein>
<dbReference type="Proteomes" id="UP001200557">
    <property type="component" value="Unassembled WGS sequence"/>
</dbReference>
<organism evidence="1 2">
    <name type="scientific">Octadecabacter dasysiphoniae</name>
    <dbReference type="NCBI Taxonomy" id="2909341"/>
    <lineage>
        <taxon>Bacteria</taxon>
        <taxon>Pseudomonadati</taxon>
        <taxon>Pseudomonadota</taxon>
        <taxon>Alphaproteobacteria</taxon>
        <taxon>Rhodobacterales</taxon>
        <taxon>Roseobacteraceae</taxon>
        <taxon>Octadecabacter</taxon>
    </lineage>
</organism>
<proteinExistence type="predicted"/>
<keyword evidence="2" id="KW-1185">Reference proteome</keyword>
<comment type="caution">
    <text evidence="1">The sequence shown here is derived from an EMBL/GenBank/DDBJ whole genome shotgun (WGS) entry which is preliminary data.</text>
</comment>